<accession>A0A4P6XHZ5</accession>
<evidence type="ECO:0000313" key="4">
    <source>
        <dbReference type="Proteomes" id="UP000292447"/>
    </source>
</evidence>
<keyword evidence="4" id="KW-1185">Reference proteome</keyword>
<name>A0A4P6XHZ5_9ASCO</name>
<keyword evidence="1 2" id="KW-0732">Signal</keyword>
<evidence type="ECO:0008006" key="5">
    <source>
        <dbReference type="Google" id="ProtNLM"/>
    </source>
</evidence>
<organism evidence="3 4">
    <name type="scientific">Metschnikowia aff. pulcherrima</name>
    <dbReference type="NCBI Taxonomy" id="2163413"/>
    <lineage>
        <taxon>Eukaryota</taxon>
        <taxon>Fungi</taxon>
        <taxon>Dikarya</taxon>
        <taxon>Ascomycota</taxon>
        <taxon>Saccharomycotina</taxon>
        <taxon>Pichiomycetes</taxon>
        <taxon>Metschnikowiaceae</taxon>
        <taxon>Metschnikowia</taxon>
    </lineage>
</organism>
<dbReference type="STRING" id="2163413.A0A4P6XHZ5"/>
<evidence type="ECO:0000256" key="1">
    <source>
        <dbReference type="ARBA" id="ARBA00022729"/>
    </source>
</evidence>
<dbReference type="SUPFAM" id="SSF50685">
    <property type="entry name" value="Barwin-like endoglucanases"/>
    <property type="match status" value="1"/>
</dbReference>
<dbReference type="EMBL" id="CP034456">
    <property type="protein sequence ID" value="QBM85666.1"/>
    <property type="molecule type" value="Genomic_DNA"/>
</dbReference>
<dbReference type="PANTHER" id="PTHR31836">
    <property type="match status" value="1"/>
</dbReference>
<dbReference type="CDD" id="cd22191">
    <property type="entry name" value="DPBB_RlpA_EXP_N-like"/>
    <property type="match status" value="1"/>
</dbReference>
<dbReference type="PANTHER" id="PTHR31836:SF28">
    <property type="entry name" value="SRCR DOMAIN-CONTAINING PROTEIN-RELATED"/>
    <property type="match status" value="1"/>
</dbReference>
<protein>
    <recommendedName>
        <fullName evidence="5">Rare lipoprotein A (RlpA)-like double-psi beta-barrel</fullName>
    </recommendedName>
</protein>
<dbReference type="Proteomes" id="UP000292447">
    <property type="component" value="Chromosome I"/>
</dbReference>
<feature type="chain" id="PRO_5020244824" description="Rare lipoprotein A (RlpA)-like double-psi beta-barrel" evidence="2">
    <location>
        <begin position="17"/>
        <end position="237"/>
    </location>
</feature>
<reference evidence="4" key="1">
    <citation type="submission" date="2019-03" db="EMBL/GenBank/DDBJ databases">
        <title>Snf2 controls pulcherriminic acid biosynthesis and connects pigmentation and antifungal activity of the yeast Metschnikowia pulcherrima.</title>
        <authorList>
            <person name="Gore-Lloyd D."/>
            <person name="Sumann I."/>
            <person name="Brachmann A.O."/>
            <person name="Schneeberger K."/>
            <person name="Ortiz-Merino R.A."/>
            <person name="Moreno-Beltran M."/>
            <person name="Schlaefli M."/>
            <person name="Kirner P."/>
            <person name="Santos Kron A."/>
            <person name="Wolfe K.H."/>
            <person name="Piel J."/>
            <person name="Ahrens C.H."/>
            <person name="Henk D."/>
            <person name="Freimoser F.M."/>
        </authorList>
    </citation>
    <scope>NUCLEOTIDE SEQUENCE [LARGE SCALE GENOMIC DNA]</scope>
    <source>
        <strain evidence="4">APC 1.2</strain>
    </source>
</reference>
<evidence type="ECO:0000256" key="2">
    <source>
        <dbReference type="SAM" id="SignalP"/>
    </source>
</evidence>
<dbReference type="AlphaFoldDB" id="A0A4P6XHZ5"/>
<dbReference type="Gene3D" id="2.40.40.10">
    <property type="entry name" value="RlpA-like domain"/>
    <property type="match status" value="1"/>
</dbReference>
<feature type="signal peptide" evidence="2">
    <location>
        <begin position="1"/>
        <end position="16"/>
    </location>
</feature>
<gene>
    <name evidence="3" type="ORF">METSCH_A02900</name>
</gene>
<dbReference type="InterPro" id="IPR036908">
    <property type="entry name" value="RlpA-like_sf"/>
</dbReference>
<dbReference type="InterPro" id="IPR051477">
    <property type="entry name" value="Expansin_CellWall"/>
</dbReference>
<sequence>MLFPTSSLLFFTLAAATLTKGYVNYTVSTITTRILATKTYLVPVWVDDDDDDDEGSTSGHMGNTLPALVTDTSFLEISNTDAVSTKFPEFTDTFSKSIHNPDPTEVKTDTTSPVNNDFFTTPVSTVFNTVSSENLYEGDCTWFHPSRGACGVMNTDSDHVVALAHGFFDRFTPGRNPNKNTCCGKKIRVHHGGRSVEAIIGDRFGGGKPHSLGLSPSAFKKLANPWVGRIKVRWEWM</sequence>
<evidence type="ECO:0000313" key="3">
    <source>
        <dbReference type="EMBL" id="QBM85666.1"/>
    </source>
</evidence>
<proteinExistence type="predicted"/>